<proteinExistence type="predicted"/>
<dbReference type="CDD" id="cd00082">
    <property type="entry name" value="HisKA"/>
    <property type="match status" value="1"/>
</dbReference>
<dbReference type="PROSITE" id="PS50109">
    <property type="entry name" value="HIS_KIN"/>
    <property type="match status" value="1"/>
</dbReference>
<feature type="transmembrane region" description="Helical" evidence="8">
    <location>
        <begin position="12"/>
        <end position="30"/>
    </location>
</feature>
<gene>
    <name evidence="10" type="ORF">DSL99_3458</name>
</gene>
<keyword evidence="4" id="KW-0808">Transferase</keyword>
<evidence type="ECO:0000256" key="3">
    <source>
        <dbReference type="ARBA" id="ARBA00022553"/>
    </source>
</evidence>
<evidence type="ECO:0000313" key="10">
    <source>
        <dbReference type="EMBL" id="RXG25914.1"/>
    </source>
</evidence>
<evidence type="ECO:0000256" key="4">
    <source>
        <dbReference type="ARBA" id="ARBA00022679"/>
    </source>
</evidence>
<dbReference type="InterPro" id="IPR050428">
    <property type="entry name" value="TCS_sensor_his_kinase"/>
</dbReference>
<dbReference type="Gene3D" id="1.10.287.130">
    <property type="match status" value="1"/>
</dbReference>
<dbReference type="SMART" id="SM00388">
    <property type="entry name" value="HisKA"/>
    <property type="match status" value="1"/>
</dbReference>
<organism evidence="10 11">
    <name type="scientific">Leeuwenhoekiella marinoflava</name>
    <dbReference type="NCBI Taxonomy" id="988"/>
    <lineage>
        <taxon>Bacteria</taxon>
        <taxon>Pseudomonadati</taxon>
        <taxon>Bacteroidota</taxon>
        <taxon>Flavobacteriia</taxon>
        <taxon>Flavobacteriales</taxon>
        <taxon>Flavobacteriaceae</taxon>
        <taxon>Leeuwenhoekiella</taxon>
    </lineage>
</organism>
<dbReference type="Proteomes" id="UP000290608">
    <property type="component" value="Unassembled WGS sequence"/>
</dbReference>
<dbReference type="SMART" id="SM00387">
    <property type="entry name" value="HATPase_c"/>
    <property type="match status" value="1"/>
</dbReference>
<dbReference type="RefSeq" id="WP_073099215.1">
    <property type="nucleotide sequence ID" value="NZ_QOVL01000021.1"/>
</dbReference>
<dbReference type="AlphaFoldDB" id="A0A4Q0PG76"/>
<accession>A0A4Q0PG76</accession>
<dbReference type="SUPFAM" id="SSF55874">
    <property type="entry name" value="ATPase domain of HSP90 chaperone/DNA topoisomerase II/histidine kinase"/>
    <property type="match status" value="1"/>
</dbReference>
<keyword evidence="3" id="KW-0597">Phosphoprotein</keyword>
<keyword evidence="6 10" id="KW-0418">Kinase</keyword>
<evidence type="ECO:0000256" key="6">
    <source>
        <dbReference type="ARBA" id="ARBA00022777"/>
    </source>
</evidence>
<evidence type="ECO:0000259" key="9">
    <source>
        <dbReference type="PROSITE" id="PS50109"/>
    </source>
</evidence>
<dbReference type="PANTHER" id="PTHR45436">
    <property type="entry name" value="SENSOR HISTIDINE KINASE YKOH"/>
    <property type="match status" value="1"/>
</dbReference>
<dbReference type="InterPro" id="IPR003661">
    <property type="entry name" value="HisK_dim/P_dom"/>
</dbReference>
<evidence type="ECO:0000256" key="8">
    <source>
        <dbReference type="SAM" id="Phobius"/>
    </source>
</evidence>
<keyword evidence="5 8" id="KW-0812">Transmembrane</keyword>
<dbReference type="Pfam" id="PF00512">
    <property type="entry name" value="HisKA"/>
    <property type="match status" value="1"/>
</dbReference>
<feature type="domain" description="Histidine kinase" evidence="9">
    <location>
        <begin position="220"/>
        <end position="423"/>
    </location>
</feature>
<keyword evidence="7 8" id="KW-1133">Transmembrane helix</keyword>
<comment type="catalytic activity">
    <reaction evidence="1">
        <text>ATP + protein L-histidine = ADP + protein N-phospho-L-histidine.</text>
        <dbReference type="EC" id="2.7.13.3"/>
    </reaction>
</comment>
<reference evidence="10 11" key="1">
    <citation type="submission" date="2018-07" db="EMBL/GenBank/DDBJ databases">
        <title>Leeuwenhoekiella genomics.</title>
        <authorList>
            <person name="Tahon G."/>
            <person name="Willems A."/>
        </authorList>
    </citation>
    <scope>NUCLEOTIDE SEQUENCE [LARGE SCALE GENOMIC DNA]</scope>
    <source>
        <strain evidence="10 11">LMG 1345</strain>
    </source>
</reference>
<dbReference type="EMBL" id="QOVL01000021">
    <property type="protein sequence ID" value="RXG25914.1"/>
    <property type="molecule type" value="Genomic_DNA"/>
</dbReference>
<dbReference type="Gene3D" id="3.30.565.10">
    <property type="entry name" value="Histidine kinase-like ATPase, C-terminal domain"/>
    <property type="match status" value="1"/>
</dbReference>
<dbReference type="EC" id="2.7.13.3" evidence="2"/>
<evidence type="ECO:0000256" key="7">
    <source>
        <dbReference type="ARBA" id="ARBA00022989"/>
    </source>
</evidence>
<dbReference type="InterPro" id="IPR036097">
    <property type="entry name" value="HisK_dim/P_sf"/>
</dbReference>
<dbReference type="STRING" id="1122159.SAMN02745246_02139"/>
<evidence type="ECO:0000256" key="2">
    <source>
        <dbReference type="ARBA" id="ARBA00012438"/>
    </source>
</evidence>
<dbReference type="Pfam" id="PF02518">
    <property type="entry name" value="HATPase_c"/>
    <property type="match status" value="1"/>
</dbReference>
<dbReference type="InterPro" id="IPR003594">
    <property type="entry name" value="HATPase_dom"/>
</dbReference>
<dbReference type="GO" id="GO:0000155">
    <property type="term" value="F:phosphorelay sensor kinase activity"/>
    <property type="evidence" value="ECO:0007669"/>
    <property type="project" value="InterPro"/>
</dbReference>
<dbReference type="PANTHER" id="PTHR45436:SF5">
    <property type="entry name" value="SENSOR HISTIDINE KINASE TRCS"/>
    <property type="match status" value="1"/>
</dbReference>
<protein>
    <recommendedName>
        <fullName evidence="2">histidine kinase</fullName>
        <ecNumber evidence="2">2.7.13.3</ecNumber>
    </recommendedName>
</protein>
<name>A0A4Q0PG76_9FLAO</name>
<keyword evidence="8" id="KW-0472">Membrane</keyword>
<dbReference type="InterPro" id="IPR036890">
    <property type="entry name" value="HATPase_C_sf"/>
</dbReference>
<dbReference type="InterPro" id="IPR005467">
    <property type="entry name" value="His_kinase_dom"/>
</dbReference>
<feature type="transmembrane region" description="Helical" evidence="8">
    <location>
        <begin position="135"/>
        <end position="158"/>
    </location>
</feature>
<sequence length="423" mass="49156">MKLLNYTSKYLAFLLLGVITLWALAFYYAMLDEIYDSLDDGLENQKILLLKRAKQDPSILKNNDFNKHVYSFIPIEKNQYEDHKERYQDTLMYMINEEDYEPVRIYESTLKTDGNYYKLKIITSMVEEDDLIEDLVSYLIGLYVILVISILILNNLLLKRIWKPFYNIIAQLKSFNIENKSQITLTPTTVEEFNLLNTTVSELINAAHKSYNEQKQFLENASHELQTPLAISINKLELFLEKNTLTDDQLMHMAQVLDNLGRLTRLNKSLLLLSKIENKQFQEEDKIDFNTLAQECITDFEDIAKHKGIALQLETQNTIHFKMNKDLARIVLTNLIKNALVHGKKQNPVIIHIENQLLKVSNTGIDSPLDSELIFARFKKIGATEKSTGLGLPIARAIAEKYNVKLYYTFDQQHTFNLQFPKN</sequence>
<evidence type="ECO:0000256" key="1">
    <source>
        <dbReference type="ARBA" id="ARBA00000085"/>
    </source>
</evidence>
<evidence type="ECO:0000256" key="5">
    <source>
        <dbReference type="ARBA" id="ARBA00022692"/>
    </source>
</evidence>
<evidence type="ECO:0000313" key="11">
    <source>
        <dbReference type="Proteomes" id="UP000290608"/>
    </source>
</evidence>
<dbReference type="GO" id="GO:0005886">
    <property type="term" value="C:plasma membrane"/>
    <property type="evidence" value="ECO:0007669"/>
    <property type="project" value="TreeGrafter"/>
</dbReference>
<dbReference type="CDD" id="cd00075">
    <property type="entry name" value="HATPase"/>
    <property type="match status" value="1"/>
</dbReference>
<dbReference type="SUPFAM" id="SSF47384">
    <property type="entry name" value="Homodimeric domain of signal transducing histidine kinase"/>
    <property type="match status" value="1"/>
</dbReference>
<comment type="caution">
    <text evidence="10">The sequence shown here is derived from an EMBL/GenBank/DDBJ whole genome shotgun (WGS) entry which is preliminary data.</text>
</comment>